<evidence type="ECO:0000313" key="3">
    <source>
        <dbReference type="Proteomes" id="UP000063063"/>
    </source>
</evidence>
<evidence type="ECO:0000313" key="2">
    <source>
        <dbReference type="EMBL" id="AIN97572.1"/>
    </source>
</evidence>
<dbReference type="VEuPathDB" id="TriTrypDB:LPMP_200800"/>
<keyword evidence="1" id="KW-1133">Transmembrane helix</keyword>
<gene>
    <name evidence="2" type="ORF">LPMP_200800</name>
</gene>
<accession>A0A088RND1</accession>
<protein>
    <recommendedName>
        <fullName evidence="4">Transmembrane protein</fullName>
    </recommendedName>
</protein>
<dbReference type="RefSeq" id="XP_010698279.1">
    <property type="nucleotide sequence ID" value="XM_010699977.1"/>
</dbReference>
<keyword evidence="1" id="KW-0812">Transmembrane</keyword>
<dbReference type="AlphaFoldDB" id="A0A088RND1"/>
<feature type="transmembrane region" description="Helical" evidence="1">
    <location>
        <begin position="180"/>
        <end position="199"/>
    </location>
</feature>
<keyword evidence="3" id="KW-1185">Reference proteome</keyword>
<keyword evidence="1" id="KW-0472">Membrane</keyword>
<organism evidence="2 3">
    <name type="scientific">Leishmania panamensis</name>
    <dbReference type="NCBI Taxonomy" id="5679"/>
    <lineage>
        <taxon>Eukaryota</taxon>
        <taxon>Discoba</taxon>
        <taxon>Euglenozoa</taxon>
        <taxon>Kinetoplastea</taxon>
        <taxon>Metakinetoplastina</taxon>
        <taxon>Trypanosomatida</taxon>
        <taxon>Trypanosomatidae</taxon>
        <taxon>Leishmaniinae</taxon>
        <taxon>Leishmania</taxon>
        <taxon>Leishmania guyanensis species complex</taxon>
    </lineage>
</organism>
<dbReference type="GeneID" id="22574287"/>
<proteinExistence type="predicted"/>
<dbReference type="EMBL" id="CP009389">
    <property type="protein sequence ID" value="AIN97572.1"/>
    <property type="molecule type" value="Genomic_DNA"/>
</dbReference>
<dbReference type="VEuPathDB" id="TriTrypDB:LPAL13_200012100"/>
<dbReference type="Proteomes" id="UP000063063">
    <property type="component" value="Chromosome 20"/>
</dbReference>
<name>A0A088RND1_LEIPA</name>
<sequence length="216" mass="24721">MDTLTFRRANRYGDEANGAAYIESEYSYVSPSEQFAEDNLLRSYAGRYNSHHTARGDSVNCDLFSMQRVMDMTGSLQREQEDREAREAVVDISEAERMRQVRDAQWEAVKARMSQRATSMHTVRAHDSEDDEEEVELRSGHTTLSASLNALVPSLSEERAMQSGGSCVVESMPERFCHFVYNWFMYFVYALSVSAVPGIDARKGADSREYFDFRVR</sequence>
<dbReference type="eggNOG" id="ENOG502SIX8">
    <property type="taxonomic scope" value="Eukaryota"/>
</dbReference>
<dbReference type="OrthoDB" id="273378at2759"/>
<reference evidence="2 3" key="1">
    <citation type="journal article" date="2015" name="Sci. Rep.">
        <title>The genome of Leishmania panamensis: insights into genomics of the L. (Viannia) subgenus.</title>
        <authorList>
            <person name="Llanes A."/>
            <person name="Restrepo C.M."/>
            <person name="Vecchio G.D."/>
            <person name="Anguizola F.J."/>
            <person name="Lleonart R."/>
        </authorList>
    </citation>
    <scope>NUCLEOTIDE SEQUENCE [LARGE SCALE GENOMIC DNA]</scope>
    <source>
        <strain evidence="2 3">MHOM/PA/94/PSC-1</strain>
    </source>
</reference>
<dbReference type="KEGG" id="lpan:LPMP_200800"/>
<evidence type="ECO:0008006" key="4">
    <source>
        <dbReference type="Google" id="ProtNLM"/>
    </source>
</evidence>
<evidence type="ECO:0000256" key="1">
    <source>
        <dbReference type="SAM" id="Phobius"/>
    </source>
</evidence>